<dbReference type="EMBL" id="RAWK01000064">
    <property type="protein sequence ID" value="RKH68137.1"/>
    <property type="molecule type" value="Genomic_DNA"/>
</dbReference>
<reference evidence="2" key="1">
    <citation type="submission" date="2018-09" db="EMBL/GenBank/DDBJ databases">
        <authorList>
            <person name="Livingstone P.G."/>
            <person name="Whitworth D.E."/>
        </authorList>
    </citation>
    <scope>NUCLEOTIDE SEQUENCE [LARGE SCALE GENOMIC DNA]</scope>
    <source>
        <strain evidence="2">AB050A</strain>
    </source>
</reference>
<dbReference type="AlphaFoldDB" id="A0A3A8QHS5"/>
<protein>
    <submittedName>
        <fullName evidence="1">Uncharacterized protein</fullName>
    </submittedName>
</protein>
<evidence type="ECO:0000313" key="1">
    <source>
        <dbReference type="EMBL" id="RKH68137.1"/>
    </source>
</evidence>
<comment type="caution">
    <text evidence="1">The sequence shown here is derived from an EMBL/GenBank/DDBJ whole genome shotgun (WGS) entry which is preliminary data.</text>
</comment>
<keyword evidence="2" id="KW-1185">Reference proteome</keyword>
<evidence type="ECO:0000313" key="2">
    <source>
        <dbReference type="Proteomes" id="UP000267003"/>
    </source>
</evidence>
<organism evidence="1 2">
    <name type="scientific">Corallococcus aberystwythensis</name>
    <dbReference type="NCBI Taxonomy" id="2316722"/>
    <lineage>
        <taxon>Bacteria</taxon>
        <taxon>Pseudomonadati</taxon>
        <taxon>Myxococcota</taxon>
        <taxon>Myxococcia</taxon>
        <taxon>Myxococcales</taxon>
        <taxon>Cystobacterineae</taxon>
        <taxon>Myxococcaceae</taxon>
        <taxon>Corallococcus</taxon>
    </lineage>
</organism>
<proteinExistence type="predicted"/>
<dbReference type="OrthoDB" id="9844500at2"/>
<sequence length="521" mass="58886">MKVHDTNLSRRTPPGNTTIPKLIIQKPSAWPALNPNFAVRGNNGSELLLPCAVSLLDPDSHDALFSYSNFPASVPRTWSERVYYYENQDDLNYGEIHSSFARLLKAGYEESQLAEDMLAILSGTKPDTEYKPGELAFLTGTVALMFGMEASRFPSALLINLLLLDLIQHGKRYGRTGTKGFSFTTAFHRVTGSGEALHWDNGKPSTRLTDTVEHYWYGGKYPYAVHGTGSGNMSMREQMAQGTEGERYRLNFLTLPQRHAVPRREVALVIHWVESNLSDEQLGDLTYRSLYDLLFARLGVGYLESTDKVFDLRENPRKGTGTHRPEVKDEDINDEVFWYSLGKYYHVNPSCKLLPGYDKSKNDILFASEYALPGWALETLEIPHTSNSLTQYIAIKSLSTEDLRSRYINHFGNSTWNNLRQDWYHGKKTLKPNEKENLTKEVQKRVDGLSSDRIDTHVANLQRAIDKLKSAGSLLIQRGVPVKGPFETAELAEKTACLSCVPQKHKELVGAYRKKLEKEVT</sequence>
<gene>
    <name evidence="1" type="ORF">D7W81_12935</name>
</gene>
<name>A0A3A8QHS5_9BACT</name>
<accession>A0A3A8QHS5</accession>
<dbReference type="Proteomes" id="UP000267003">
    <property type="component" value="Unassembled WGS sequence"/>
</dbReference>